<evidence type="ECO:0000256" key="1">
    <source>
        <dbReference type="SAM" id="Phobius"/>
    </source>
</evidence>
<keyword evidence="1" id="KW-0812">Transmembrane</keyword>
<name>A0ABS4ZIT1_9MICO</name>
<feature type="transmembrane region" description="Helical" evidence="1">
    <location>
        <begin position="540"/>
        <end position="561"/>
    </location>
</feature>
<feature type="transmembrane region" description="Helical" evidence="1">
    <location>
        <begin position="590"/>
        <end position="608"/>
    </location>
</feature>
<evidence type="ECO:0000313" key="3">
    <source>
        <dbReference type="Proteomes" id="UP001519362"/>
    </source>
</evidence>
<organism evidence="2 3">
    <name type="scientific">Microbacterium amylolyticum</name>
    <dbReference type="NCBI Taxonomy" id="936337"/>
    <lineage>
        <taxon>Bacteria</taxon>
        <taxon>Bacillati</taxon>
        <taxon>Actinomycetota</taxon>
        <taxon>Actinomycetes</taxon>
        <taxon>Micrococcales</taxon>
        <taxon>Microbacteriaceae</taxon>
        <taxon>Microbacterium</taxon>
    </lineage>
</organism>
<proteinExistence type="predicted"/>
<accession>A0ABS4ZIT1</accession>
<feature type="transmembrane region" description="Helical" evidence="1">
    <location>
        <begin position="101"/>
        <end position="121"/>
    </location>
</feature>
<feature type="transmembrane region" description="Helical" evidence="1">
    <location>
        <begin position="142"/>
        <end position="170"/>
    </location>
</feature>
<protein>
    <submittedName>
        <fullName evidence="2">Pimeloyl-ACP methyl ester carboxylesterase</fullName>
    </submittedName>
</protein>
<feature type="transmembrane region" description="Helical" evidence="1">
    <location>
        <begin position="513"/>
        <end position="534"/>
    </location>
</feature>
<comment type="caution">
    <text evidence="2">The sequence shown here is derived from an EMBL/GenBank/DDBJ whole genome shotgun (WGS) entry which is preliminary data.</text>
</comment>
<gene>
    <name evidence="2" type="ORF">JOF34_001539</name>
</gene>
<dbReference type="InterPro" id="IPR029058">
    <property type="entry name" value="AB_hydrolase_fold"/>
</dbReference>
<evidence type="ECO:0000313" key="2">
    <source>
        <dbReference type="EMBL" id="MBP2436953.1"/>
    </source>
</evidence>
<feature type="transmembrane region" description="Helical" evidence="1">
    <location>
        <begin position="281"/>
        <end position="303"/>
    </location>
</feature>
<feature type="transmembrane region" description="Helical" evidence="1">
    <location>
        <begin position="335"/>
        <end position="360"/>
    </location>
</feature>
<dbReference type="Gene3D" id="3.40.50.1820">
    <property type="entry name" value="alpha/beta hydrolase"/>
    <property type="match status" value="1"/>
</dbReference>
<dbReference type="SUPFAM" id="SSF53474">
    <property type="entry name" value="alpha/beta-Hydrolases"/>
    <property type="match status" value="1"/>
</dbReference>
<sequence length="614" mass="65193">MATSPRDITNSAPAGRIHGLVVHGIGIRHHGEFAEQTVDRIAEHLGTSNGRWQETACTDACTGFEPGHRHLNGVDGDELVLDPVTWFDEIREPSRWRATWWLLRTLFVLCAVHLLVNALVLRDLPRGRLRDLARSVWRALRAMVWMLALGSAALALVVPLTLAVLLIPWARILVADALGWTSDPETRQAVIDRVHARAKQAPADRTVLIGHSQGGAIASNAARGLDPARTTLVTIGSGQALLAPIRASVHVGPWSFAALIAAILVYVAVAAYVIRTIALTAGTLASSGAVALLDAGSAMWAAALNLEVAGHHINHAAETMLAALTSSFDALTPDLLLLAFCVPAVAVVMLVYAATVASFSDDVRALTRVRLAGVDICATFDPVSHPMTVLGAPERLHRITQSASIADHVRYFDNRVDVMAEVERHLSGVAPTPMLRAARREQVAAVRTDRVLRGSAAFIAFLAVAAASPIAPVWAGLAAATVVYALGTVAKGRRWKKRQHVSPERLAARSRPHLTWIDAVICASSAAVMFGSILTPARTTLPGLAALAFVLLTVAVVTALGAGRTTRWWTASGLAASAIVWAAQATAVGLANAVGFTAIAVAAAVLQFRNMRRR</sequence>
<keyword evidence="1" id="KW-1133">Transmembrane helix</keyword>
<keyword evidence="1" id="KW-0472">Membrane</keyword>
<feature type="transmembrane region" description="Helical" evidence="1">
    <location>
        <begin position="450"/>
        <end position="467"/>
    </location>
</feature>
<dbReference type="EMBL" id="JAGIOL010000001">
    <property type="protein sequence ID" value="MBP2436953.1"/>
    <property type="molecule type" value="Genomic_DNA"/>
</dbReference>
<feature type="transmembrane region" description="Helical" evidence="1">
    <location>
        <begin position="254"/>
        <end position="274"/>
    </location>
</feature>
<dbReference type="Proteomes" id="UP001519362">
    <property type="component" value="Unassembled WGS sequence"/>
</dbReference>
<keyword evidence="3" id="KW-1185">Reference proteome</keyword>
<reference evidence="2 3" key="1">
    <citation type="submission" date="2021-03" db="EMBL/GenBank/DDBJ databases">
        <title>Sequencing the genomes of 1000 actinobacteria strains.</title>
        <authorList>
            <person name="Klenk H.-P."/>
        </authorList>
    </citation>
    <scope>NUCLEOTIDE SEQUENCE [LARGE SCALE GENOMIC DNA]</scope>
    <source>
        <strain evidence="2 3">DSM 24221</strain>
    </source>
</reference>